<evidence type="ECO:0000256" key="6">
    <source>
        <dbReference type="SAM" id="MobiDB-lite"/>
    </source>
</evidence>
<gene>
    <name evidence="8" type="ORF">MUCCIDRAFT_115223</name>
</gene>
<reference evidence="8 9" key="1">
    <citation type="submission" date="2015-06" db="EMBL/GenBank/DDBJ databases">
        <title>Expansion of signal transduction pathways in fungi by whole-genome duplication.</title>
        <authorList>
            <consortium name="DOE Joint Genome Institute"/>
            <person name="Corrochano L.M."/>
            <person name="Kuo A."/>
            <person name="Marcet-Houben M."/>
            <person name="Polaino S."/>
            <person name="Salamov A."/>
            <person name="Villalobos J.M."/>
            <person name="Alvarez M.I."/>
            <person name="Avalos J."/>
            <person name="Benito E.P."/>
            <person name="Benoit I."/>
            <person name="Burger G."/>
            <person name="Camino L.P."/>
            <person name="Canovas D."/>
            <person name="Cerda-Olmedo E."/>
            <person name="Cheng J.-F."/>
            <person name="Dominguez A."/>
            <person name="Elias M."/>
            <person name="Eslava A.P."/>
            <person name="Glaser F."/>
            <person name="Grimwood J."/>
            <person name="Gutierrez G."/>
            <person name="Heitman J."/>
            <person name="Henrissat B."/>
            <person name="Iturriaga E.A."/>
            <person name="Lang B.F."/>
            <person name="Lavin J.L."/>
            <person name="Lee S."/>
            <person name="Li W."/>
            <person name="Lindquist E."/>
            <person name="Lopez-Garcia S."/>
            <person name="Luque E.M."/>
            <person name="Marcos A.T."/>
            <person name="Martin J."/>
            <person name="Mccluskey K."/>
            <person name="Medina H.R."/>
            <person name="Miralles-Duran A."/>
            <person name="Miyazaki A."/>
            <person name="Munoz-Torres E."/>
            <person name="Oguiza J.A."/>
            <person name="Ohm R."/>
            <person name="Olmedo M."/>
            <person name="Orejas M."/>
            <person name="Ortiz-Castellanos L."/>
            <person name="Pisabarro A.G."/>
            <person name="Rodriguez-Romero J."/>
            <person name="Ruiz-Herrera J."/>
            <person name="Ruiz-Vazquez R."/>
            <person name="Sanz C."/>
            <person name="Schackwitz W."/>
            <person name="Schmutz J."/>
            <person name="Shahriari M."/>
            <person name="Shelest E."/>
            <person name="Silva-Franco F."/>
            <person name="Soanes D."/>
            <person name="Syed K."/>
            <person name="Tagua V.G."/>
            <person name="Talbot N.J."/>
            <person name="Thon M."/>
            <person name="De Vries R.P."/>
            <person name="Wiebenga A."/>
            <person name="Yadav J.S."/>
            <person name="Braun E.L."/>
            <person name="Baker S."/>
            <person name="Garre V."/>
            <person name="Horwitz B."/>
            <person name="Torres-Martinez S."/>
            <person name="Idnurm A."/>
            <person name="Herrera-Estrella A."/>
            <person name="Gabaldon T."/>
            <person name="Grigoriev I.V."/>
        </authorList>
    </citation>
    <scope>NUCLEOTIDE SEQUENCE [LARGE SCALE GENOMIC DNA]</scope>
    <source>
        <strain evidence="8 9">CBS 277.49</strain>
    </source>
</reference>
<keyword evidence="9" id="KW-1185">Reference proteome</keyword>
<dbReference type="Pfam" id="PF00018">
    <property type="entry name" value="SH3_1"/>
    <property type="match status" value="1"/>
</dbReference>
<comment type="caution">
    <text evidence="8">The sequence shown here is derived from an EMBL/GenBank/DDBJ whole genome shotgun (WGS) entry which is preliminary data.</text>
</comment>
<feature type="region of interest" description="Disordered" evidence="6">
    <location>
        <begin position="271"/>
        <end position="403"/>
    </location>
</feature>
<dbReference type="GO" id="GO:0005543">
    <property type="term" value="F:phospholipid binding"/>
    <property type="evidence" value="ECO:0007669"/>
    <property type="project" value="TreeGrafter"/>
</dbReference>
<evidence type="ECO:0000256" key="5">
    <source>
        <dbReference type="PROSITE-ProRule" id="PRU00192"/>
    </source>
</evidence>
<dbReference type="PANTHER" id="PTHR23065">
    <property type="entry name" value="PROLINE-SERINE-THREONINE PHOSPHATASE INTERACTING PROTEIN 1"/>
    <property type="match status" value="1"/>
</dbReference>
<keyword evidence="2 5" id="KW-0728">SH3 domain</keyword>
<feature type="compositionally biased region" description="Low complexity" evidence="6">
    <location>
        <begin position="359"/>
        <end position="402"/>
    </location>
</feature>
<feature type="region of interest" description="Disordered" evidence="6">
    <location>
        <begin position="512"/>
        <end position="571"/>
    </location>
</feature>
<feature type="domain" description="SH3" evidence="7">
    <location>
        <begin position="809"/>
        <end position="877"/>
    </location>
</feature>
<dbReference type="AlphaFoldDB" id="A0A168HMT6"/>
<sequence>MPPNVQQEQAPVSFIDHFWSKDKSGMDKLFNYIQTTHQDLEMIYSIYVERSAMEQEFGQRLLALSRDQEARKDDKAQGVVAAYHAVSEELKQTATTHLELSDRLKHQVATECQNKLTEYRGLLSKWTAVLEELYQDRKEKTMELLKIRAKYLKEHDIAKGQSTPTMEALKNQYKTMVIKVDEVAQEWNSTWREACEVLEAMEEDRVEFLKNNVWEYANLASATLLVQDECCENIRKQLEVCHVEQEIERCIALYATGSKMPTTNEYVGELMREQKKKHQAERAAASENAPKPPSKPPRQQAAPPVQQQQKQAPKPMQRNRDVQQQQQQQERDTFENVGCKAGPQQEQREPMTSRNDTDSQQQEPQLYQRQEQQQPESLQQKPVEASAPAAVPTTTPTHDTATMDSAASFQPKVAPYGNQFRGVNVSNNMGSTATRGQVKRKPLNKSLMEQVSSEMAIARQQRAMEQQQQQNVPSYASIRGGNGGEINNSTYKKATKAEADDGSLDILLKSFEGSSSSSSSSSSTHASSTTQEDHPNAVVSEEAKYRRQPSEYKPDAGSIPSRRFASNNKSSNHHVLKQVVDTPSACASSSLHSSTPEPLCHPVAAPKSPRPPAQQITRDQQEGYHHNNSAPLSMYAQPQPAVLQQQPSPHLIQQALPEQNTGYAPQPNSAYIGHHTYQQQQQQHYMGAPQNMAQAPMQQQRSPMMQPQRSPMMQPQRSPMMQPIHSPMMQPMHSPMMQPLHSPMMQQRGTLPPPITIPNTTTTTNFAMTPQPSPSMSYSNLGGVSPGGILPPPTSTQQYRPLQYTDGRPIQFWARAKYDYDAKDADELSFKANNLMGILEADMTQQSWWVGAIYDEYRQTWSLAASIPSNFMNSTSA</sequence>
<dbReference type="InterPro" id="IPR036028">
    <property type="entry name" value="SH3-like_dom_sf"/>
</dbReference>
<dbReference type="Pfam" id="PF00611">
    <property type="entry name" value="FCH"/>
    <property type="match status" value="1"/>
</dbReference>
<comment type="subcellular location">
    <subcellularLocation>
        <location evidence="1">Cytoplasm</location>
    </subcellularLocation>
</comment>
<accession>A0A168HMT6</accession>
<dbReference type="SUPFAM" id="SSF50044">
    <property type="entry name" value="SH3-domain"/>
    <property type="match status" value="1"/>
</dbReference>
<dbReference type="PANTHER" id="PTHR23065:SF7">
    <property type="entry name" value="NOSTRIN, ISOFORM H"/>
    <property type="match status" value="1"/>
</dbReference>
<dbReference type="OrthoDB" id="19092at2759"/>
<evidence type="ECO:0000256" key="4">
    <source>
        <dbReference type="ARBA" id="ARBA00022553"/>
    </source>
</evidence>
<evidence type="ECO:0000259" key="7">
    <source>
        <dbReference type="PROSITE" id="PS50002"/>
    </source>
</evidence>
<feature type="compositionally biased region" description="Low complexity" evidence="6">
    <location>
        <begin position="458"/>
        <end position="470"/>
    </location>
</feature>
<dbReference type="InterPro" id="IPR001452">
    <property type="entry name" value="SH3_domain"/>
</dbReference>
<name>A0A168HMT6_MUCCL</name>
<feature type="compositionally biased region" description="Polar residues" evidence="6">
    <location>
        <begin position="424"/>
        <end position="435"/>
    </location>
</feature>
<organism evidence="8 9">
    <name type="scientific">Mucor lusitanicus CBS 277.49</name>
    <dbReference type="NCBI Taxonomy" id="747725"/>
    <lineage>
        <taxon>Eukaryota</taxon>
        <taxon>Fungi</taxon>
        <taxon>Fungi incertae sedis</taxon>
        <taxon>Mucoromycota</taxon>
        <taxon>Mucoromycotina</taxon>
        <taxon>Mucoromycetes</taxon>
        <taxon>Mucorales</taxon>
        <taxon>Mucorineae</taxon>
        <taxon>Mucoraceae</taxon>
        <taxon>Mucor</taxon>
    </lineage>
</organism>
<dbReference type="Proteomes" id="UP000077051">
    <property type="component" value="Unassembled WGS sequence"/>
</dbReference>
<dbReference type="VEuPathDB" id="FungiDB:MUCCIDRAFT_115223"/>
<dbReference type="EMBL" id="AMYB01000009">
    <property type="protein sequence ID" value="OAC98974.1"/>
    <property type="molecule type" value="Genomic_DNA"/>
</dbReference>
<dbReference type="Gene3D" id="2.30.30.40">
    <property type="entry name" value="SH3 Domains"/>
    <property type="match status" value="1"/>
</dbReference>
<evidence type="ECO:0000313" key="8">
    <source>
        <dbReference type="EMBL" id="OAC98974.1"/>
    </source>
</evidence>
<feature type="compositionally biased region" description="Low complexity" evidence="6">
    <location>
        <begin position="514"/>
        <end position="530"/>
    </location>
</feature>
<feature type="region of interest" description="Disordered" evidence="6">
    <location>
        <begin position="420"/>
        <end position="440"/>
    </location>
</feature>
<dbReference type="STRING" id="747725.A0A168HMT6"/>
<dbReference type="Gene3D" id="1.20.1270.60">
    <property type="entry name" value="Arfaptin homology (AH) domain/BAR domain"/>
    <property type="match status" value="1"/>
</dbReference>
<dbReference type="InterPro" id="IPR027267">
    <property type="entry name" value="AH/BAR_dom_sf"/>
</dbReference>
<proteinExistence type="predicted"/>
<keyword evidence="3" id="KW-0963">Cytoplasm</keyword>
<evidence type="ECO:0000256" key="2">
    <source>
        <dbReference type="ARBA" id="ARBA00022443"/>
    </source>
</evidence>
<dbReference type="GO" id="GO:0030036">
    <property type="term" value="P:actin cytoskeleton organization"/>
    <property type="evidence" value="ECO:0007669"/>
    <property type="project" value="UniProtKB-ARBA"/>
</dbReference>
<dbReference type="PROSITE" id="PS50002">
    <property type="entry name" value="SH3"/>
    <property type="match status" value="1"/>
</dbReference>
<feature type="region of interest" description="Disordered" evidence="6">
    <location>
        <begin position="458"/>
        <end position="489"/>
    </location>
</feature>
<feature type="compositionally biased region" description="Basic and acidic residues" evidence="6">
    <location>
        <begin position="346"/>
        <end position="357"/>
    </location>
</feature>
<dbReference type="GO" id="GO:0009898">
    <property type="term" value="C:cytoplasmic side of plasma membrane"/>
    <property type="evidence" value="ECO:0007669"/>
    <property type="project" value="TreeGrafter"/>
</dbReference>
<feature type="region of interest" description="Disordered" evidence="6">
    <location>
        <begin position="586"/>
        <end position="632"/>
    </location>
</feature>
<protein>
    <recommendedName>
        <fullName evidence="7">SH3 domain-containing protein</fullName>
    </recommendedName>
</protein>
<dbReference type="SMART" id="SM00055">
    <property type="entry name" value="FCH"/>
    <property type="match status" value="1"/>
</dbReference>
<evidence type="ECO:0000256" key="3">
    <source>
        <dbReference type="ARBA" id="ARBA00022490"/>
    </source>
</evidence>
<evidence type="ECO:0000313" key="9">
    <source>
        <dbReference type="Proteomes" id="UP000077051"/>
    </source>
</evidence>
<dbReference type="GO" id="GO:0120104">
    <property type="term" value="C:mitotic actomyosin contractile ring, proximal layer"/>
    <property type="evidence" value="ECO:0007669"/>
    <property type="project" value="TreeGrafter"/>
</dbReference>
<evidence type="ECO:0000256" key="1">
    <source>
        <dbReference type="ARBA" id="ARBA00004496"/>
    </source>
</evidence>
<dbReference type="SUPFAM" id="SSF103657">
    <property type="entry name" value="BAR/IMD domain-like"/>
    <property type="match status" value="1"/>
</dbReference>
<feature type="compositionally biased region" description="Low complexity" evidence="6">
    <location>
        <begin position="297"/>
        <end position="316"/>
    </location>
</feature>
<keyword evidence="4" id="KW-0597">Phosphoprotein</keyword>
<dbReference type="InterPro" id="IPR001060">
    <property type="entry name" value="FCH_dom"/>
</dbReference>
<feature type="compositionally biased region" description="Basic and acidic residues" evidence="6">
    <location>
        <begin position="531"/>
        <end position="554"/>
    </location>
</feature>